<dbReference type="GeneID" id="24426526"/>
<dbReference type="InterPro" id="IPR050693">
    <property type="entry name" value="Hsp70_NEF-Inhibitors"/>
</dbReference>
<proteinExistence type="predicted"/>
<dbReference type="AlphaFoldDB" id="A0A1N6LYE4"/>
<sequence length="295" mass="33637">MGDRQWKELLNWTLKNAISDTNDNDNTTKFKKMSKEDLDFLTKALESTKEAEKQLETAIKDTVSFVNGEFQLDDANIMKNLYIIESYLDEHPAHSLDIAKNEILNTLMKLIESDNVEIVKLTLKILTSALGNNEVVSNEAFSRGLLDKLFSRIDGFYDISPIISTMSALVSSYPPSGKDFAKFGRYNLLNSIFETNHAHRTKEKATMLIYHLVNNKVVDLNMLNVDGIIASILPFKDESLQFREVFGEMVLSIIENYPKQIDKVQLTQLLQSDGSKWDSDVLQQQLTQIKNFLNN</sequence>
<dbReference type="GO" id="GO:0000774">
    <property type="term" value="F:adenyl-nucleotide exchange factor activity"/>
    <property type="evidence" value="ECO:0007669"/>
    <property type="project" value="TreeGrafter"/>
</dbReference>
<dbReference type="InterPro" id="IPR011989">
    <property type="entry name" value="ARM-like"/>
</dbReference>
<dbReference type="Gene3D" id="1.25.10.10">
    <property type="entry name" value="Leucine-rich Repeat Variant"/>
    <property type="match status" value="1"/>
</dbReference>
<evidence type="ECO:0008006" key="3">
    <source>
        <dbReference type="Google" id="ProtNLM"/>
    </source>
</evidence>
<dbReference type="PANTHER" id="PTHR19316:SF18">
    <property type="entry name" value="HSP70-BINDING PROTEIN 1"/>
    <property type="match status" value="1"/>
</dbReference>
<dbReference type="PANTHER" id="PTHR19316">
    <property type="entry name" value="PROTEIN FOLDING REGULATOR"/>
    <property type="match status" value="1"/>
</dbReference>
<evidence type="ECO:0000313" key="1">
    <source>
        <dbReference type="EMBL" id="SIO73900.1"/>
    </source>
</evidence>
<evidence type="ECO:0000313" key="2">
    <source>
        <dbReference type="Proteomes" id="UP000002899"/>
    </source>
</evidence>
<reference evidence="1 2" key="1">
    <citation type="journal article" date="2012" name="Nucleic Acids Res.">
        <title>Sequencing of the smallest Apicomplexan genome from the human pathogen Babesia microti.</title>
        <authorList>
            <person name="Cornillot E."/>
            <person name="Hadj-Kaddour K."/>
            <person name="Dassouli A."/>
            <person name="Noel B."/>
            <person name="Ranwez V."/>
            <person name="Vacherie B."/>
            <person name="Augagneur Y."/>
            <person name="Bres V."/>
            <person name="Duclos A."/>
            <person name="Randazzo S."/>
            <person name="Carcy B."/>
            <person name="Debierre-Grockiego F."/>
            <person name="Delbecq S."/>
            <person name="Moubri-Menage K."/>
            <person name="Shams-Eldin H."/>
            <person name="Usmani-Brown S."/>
            <person name="Bringaud F."/>
            <person name="Wincker P."/>
            <person name="Vivares C.P."/>
            <person name="Schwarz R.T."/>
            <person name="Schetters T.P."/>
            <person name="Krause P.J."/>
            <person name="Gorenflot A."/>
            <person name="Berry V."/>
            <person name="Barbe V."/>
            <person name="Ben Mamoun C."/>
        </authorList>
    </citation>
    <scope>NUCLEOTIDE SEQUENCE [LARGE SCALE GENOMIC DNA]</scope>
    <source>
        <strain evidence="1 2">RI</strain>
    </source>
</reference>
<dbReference type="SUPFAM" id="SSF48371">
    <property type="entry name" value="ARM repeat"/>
    <property type="match status" value="1"/>
</dbReference>
<reference evidence="1 2" key="2">
    <citation type="journal article" date="2013" name="PLoS ONE">
        <title>Whole genome mapping and re-organization of the nuclear and mitochondrial genomes of Babesia microti isolates.</title>
        <authorList>
            <person name="Cornillot E."/>
            <person name="Dassouli A."/>
            <person name="Garg A."/>
            <person name="Pachikara N."/>
            <person name="Randazzo S."/>
            <person name="Depoix D."/>
            <person name="Carcy B."/>
            <person name="Delbecq S."/>
            <person name="Frutos R."/>
            <person name="Silva J.C."/>
            <person name="Sutton R."/>
            <person name="Krause P.J."/>
            <person name="Mamoun C.B."/>
        </authorList>
    </citation>
    <scope>NUCLEOTIDE SEQUENCE [LARGE SCALE GENOMIC DNA]</scope>
    <source>
        <strain evidence="1 2">RI</strain>
    </source>
</reference>
<keyword evidence="2" id="KW-1185">Reference proteome</keyword>
<name>A0A1N6LYE4_BABMR</name>
<dbReference type="RefSeq" id="XP_021337950.1">
    <property type="nucleotide sequence ID" value="XM_021482794.1"/>
</dbReference>
<dbReference type="OrthoDB" id="10250458at2759"/>
<dbReference type="InterPro" id="IPR016024">
    <property type="entry name" value="ARM-type_fold"/>
</dbReference>
<protein>
    <recommendedName>
        <fullName evidence="3">Hsp70 nucleotide exchange factor fes1</fullName>
    </recommendedName>
</protein>
<dbReference type="EMBL" id="LN871599">
    <property type="protein sequence ID" value="SIO73900.1"/>
    <property type="molecule type" value="Genomic_DNA"/>
</dbReference>
<dbReference type="Proteomes" id="UP000002899">
    <property type="component" value="Chromosome IV"/>
</dbReference>
<dbReference type="VEuPathDB" id="PiroplasmaDB:BmR1_04g09505"/>
<accession>A0A1N6LYE4</accession>
<dbReference type="KEGG" id="bmic:BmR1_04g09505"/>
<reference evidence="1 2" key="3">
    <citation type="journal article" date="2016" name="Sci. Rep.">
        <title>Genome-wide diversity and gene expression profiling of Babesia microti isolates identify polymorphic genes that mediate host-pathogen interactions.</title>
        <authorList>
            <person name="Silva J.C."/>
            <person name="Cornillot E."/>
            <person name="McCracken C."/>
            <person name="Usmani-Brown S."/>
            <person name="Dwivedi A."/>
            <person name="Ifeonu O.O."/>
            <person name="Crabtree J."/>
            <person name="Gotia H.T."/>
            <person name="Virji A.Z."/>
            <person name="Reynes C."/>
            <person name="Colinge J."/>
            <person name="Kumar V."/>
            <person name="Lawres L."/>
            <person name="Pazzi J.E."/>
            <person name="Pablo J.V."/>
            <person name="Hung C."/>
            <person name="Brancato J."/>
            <person name="Kumari P."/>
            <person name="Orvis J."/>
            <person name="Tretina K."/>
            <person name="Chibucos M."/>
            <person name="Ott S."/>
            <person name="Sadzewicz L."/>
            <person name="Sengamalay N."/>
            <person name="Shetty A.C."/>
            <person name="Su Q."/>
            <person name="Tallon L."/>
            <person name="Fraser C.M."/>
            <person name="Frutos R."/>
            <person name="Molina D.M."/>
            <person name="Krause P.J."/>
            <person name="Ben Mamoun C."/>
        </authorList>
    </citation>
    <scope>NUCLEOTIDE SEQUENCE [LARGE SCALE GENOMIC DNA]</scope>
    <source>
        <strain evidence="1 2">RI</strain>
    </source>
</reference>
<organism evidence="1 2">
    <name type="scientific">Babesia microti (strain RI)</name>
    <dbReference type="NCBI Taxonomy" id="1133968"/>
    <lineage>
        <taxon>Eukaryota</taxon>
        <taxon>Sar</taxon>
        <taxon>Alveolata</taxon>
        <taxon>Apicomplexa</taxon>
        <taxon>Aconoidasida</taxon>
        <taxon>Piroplasmida</taxon>
        <taxon>Babesiidae</taxon>
        <taxon>Babesia</taxon>
    </lineage>
</organism>
<dbReference type="GO" id="GO:0005783">
    <property type="term" value="C:endoplasmic reticulum"/>
    <property type="evidence" value="ECO:0007669"/>
    <property type="project" value="TreeGrafter"/>
</dbReference>